<evidence type="ECO:0000256" key="1">
    <source>
        <dbReference type="SAM" id="MobiDB-lite"/>
    </source>
</evidence>
<dbReference type="Proteomes" id="UP000595917">
    <property type="component" value="Chromosome"/>
</dbReference>
<keyword evidence="2" id="KW-0732">Signal</keyword>
<dbReference type="Pfam" id="PF11369">
    <property type="entry name" value="DUF3160"/>
    <property type="match status" value="1"/>
</dbReference>
<evidence type="ECO:0000256" key="2">
    <source>
        <dbReference type="SAM" id="SignalP"/>
    </source>
</evidence>
<dbReference type="InterPro" id="IPR022601">
    <property type="entry name" value="DUF3160"/>
</dbReference>
<keyword evidence="4" id="KW-1185">Reference proteome</keyword>
<dbReference type="RefSeq" id="WP_215627753.1">
    <property type="nucleotide sequence ID" value="NZ_CP067089.2"/>
</dbReference>
<dbReference type="SMART" id="SM01325">
    <property type="entry name" value="DUF3160"/>
    <property type="match status" value="1"/>
</dbReference>
<sequence length="946" mass="106870">MNMKRLSYCFCIIAVLCVSACGKEDSGPKPPDTSQSMDTDSAQEVPQEDQSRDGTANRPQKNIPELSALLLPPIADPVTAAHREYLGEELIFTDIPGLEETGKKTAVVGSSKCRFFPNVTVSSPTDLETLPAGIPVPIGTLLPITGDKIVNRTSQYEWFNVFTFEDNFNWFYPTEYNGEPGIVFGADLYGLGKSETENRIAAMLYSTEGRFDSFYPISGYSILPGEVREALEKNRLVIQEVTKNEYRLSADKPDDLIALYMDLYKTSYSSYSDNTYRRIPVFITTDLAAHGQHILFDRIMQALEEDFFVPRLKKLMKNYTAGLAGTDHSGFSETYEKAVLYLQVAEALLDLAPEKIEQQDRYGRSETTYRDKDREQVLSRYPDLVRQEIAKIDAAEGFSPSPVFTFKNGAVLEEDYSQYILRGHYTKNGILAAYFRTMMWFGRIHFLISVTDPAVAAASGSAAIGGTDSPERSQNPDWLNQPLWEKDDSVKLALGMIPAAMLLTKTAADNPALYEEWQSLFDPITALIGESDDLSFKEILPFWQKENIRDFSSWAADPEAVLAFGAKAHRELRPPALSGGSVFKGPSDGEDRKPPMGWRLFGQRFTYDSGIHHAVSPPRFMPRDMVRGLDIMKAFGSKTADALLELSDYPVMDGLKEILDEQEKEFDSYDETFWTRNYYNSVLSQIKTQAQFESGSGFYFTESPLWGIKSMLASHGTWAELRHDTILYVKQSYAERAGGDDEATFRTEPVPHPAHYIEPNLPFWRGTVQSVNILHRTLAQYNMLDERTASVLQRFSRLCERALGIAMAEFDNKPVDEKELRWIPTIPLELAQMVLFQEPQGGYAEDTEQFRMALVADVFTNGELGMVLETAVGIPYRMYIPLNDAQGGKRIAMGYCFSYFEFNYPMSQRMTNETWKSIVYADKTNMAKYMPFWTNGILLPPAKPQK</sequence>
<evidence type="ECO:0000313" key="3">
    <source>
        <dbReference type="EMBL" id="QQO10449.1"/>
    </source>
</evidence>
<proteinExistence type="predicted"/>
<protein>
    <submittedName>
        <fullName evidence="3">DUF3160 domain-containing protein</fullName>
    </submittedName>
</protein>
<reference evidence="3" key="1">
    <citation type="submission" date="2021-01" db="EMBL/GenBank/DDBJ databases">
        <title>Description of Breznakiella homolactica.</title>
        <authorList>
            <person name="Song Y."/>
            <person name="Brune A."/>
        </authorList>
    </citation>
    <scope>NUCLEOTIDE SEQUENCE</scope>
    <source>
        <strain evidence="3">RmG30</strain>
    </source>
</reference>
<organism evidence="3 4">
    <name type="scientific">Breznakiella homolactica</name>
    <dbReference type="NCBI Taxonomy" id="2798577"/>
    <lineage>
        <taxon>Bacteria</taxon>
        <taxon>Pseudomonadati</taxon>
        <taxon>Spirochaetota</taxon>
        <taxon>Spirochaetia</taxon>
        <taxon>Spirochaetales</taxon>
        <taxon>Breznakiellaceae</taxon>
        <taxon>Breznakiella</taxon>
    </lineage>
</organism>
<accession>A0A7T7XQ88</accession>
<dbReference type="KEGG" id="bhc:JFL75_05910"/>
<evidence type="ECO:0000313" key="4">
    <source>
        <dbReference type="Proteomes" id="UP000595917"/>
    </source>
</evidence>
<dbReference type="EMBL" id="CP067089">
    <property type="protein sequence ID" value="QQO10449.1"/>
    <property type="molecule type" value="Genomic_DNA"/>
</dbReference>
<feature type="signal peptide" evidence="2">
    <location>
        <begin position="1"/>
        <end position="20"/>
    </location>
</feature>
<feature type="region of interest" description="Disordered" evidence="1">
    <location>
        <begin position="24"/>
        <end position="61"/>
    </location>
</feature>
<feature type="chain" id="PRO_5030990880" evidence="2">
    <location>
        <begin position="21"/>
        <end position="946"/>
    </location>
</feature>
<dbReference type="AlphaFoldDB" id="A0A7T7XQ88"/>
<gene>
    <name evidence="3" type="ORF">JFL75_05910</name>
</gene>
<feature type="compositionally biased region" description="Polar residues" evidence="1">
    <location>
        <begin position="32"/>
        <end position="44"/>
    </location>
</feature>
<name>A0A7T7XQ88_9SPIR</name>